<dbReference type="InterPro" id="IPR037165">
    <property type="entry name" value="AldOxase/xan_DH_Mopterin-bd_sf"/>
</dbReference>
<accession>A0A5C4LUD4</accession>
<dbReference type="Gene3D" id="3.30.365.10">
    <property type="entry name" value="Aldehyde oxidase/xanthine dehydrogenase, molybdopterin binding domain"/>
    <property type="match status" value="4"/>
</dbReference>
<keyword evidence="2" id="KW-0560">Oxidoreductase</keyword>
<evidence type="ECO:0000256" key="3">
    <source>
        <dbReference type="ARBA" id="ARBA00053029"/>
    </source>
</evidence>
<dbReference type="InterPro" id="IPR036856">
    <property type="entry name" value="Ald_Oxase/Xan_DH_a/b_sf"/>
</dbReference>
<comment type="caution">
    <text evidence="5">The sequence shown here is derived from an EMBL/GenBank/DDBJ whole genome shotgun (WGS) entry which is preliminary data.</text>
</comment>
<gene>
    <name evidence="5" type="ORF">FG385_28985</name>
</gene>
<dbReference type="InterPro" id="IPR016208">
    <property type="entry name" value="Ald_Oxase/xanthine_DH-like"/>
</dbReference>
<keyword evidence="6" id="KW-1185">Reference proteome</keyword>
<evidence type="ECO:0000256" key="2">
    <source>
        <dbReference type="ARBA" id="ARBA00023002"/>
    </source>
</evidence>
<dbReference type="RefSeq" id="WP_139099979.1">
    <property type="nucleotide sequence ID" value="NZ_VDFW01000036.1"/>
</dbReference>
<dbReference type="SUPFAM" id="SSF54665">
    <property type="entry name" value="CO dehydrogenase molybdoprotein N-domain-like"/>
    <property type="match status" value="1"/>
</dbReference>
<dbReference type="EMBL" id="VDFW01000036">
    <property type="protein sequence ID" value="TNC21177.1"/>
    <property type="molecule type" value="Genomic_DNA"/>
</dbReference>
<protein>
    <submittedName>
        <fullName evidence="5">Xanthine dehydrogenase family protein molybdopterin-binding subunit</fullName>
    </submittedName>
</protein>
<dbReference type="Gene3D" id="3.90.1170.50">
    <property type="entry name" value="Aldehyde oxidase/xanthine dehydrogenase, a/b hammerhead"/>
    <property type="match status" value="1"/>
</dbReference>
<dbReference type="GO" id="GO:0005506">
    <property type="term" value="F:iron ion binding"/>
    <property type="evidence" value="ECO:0007669"/>
    <property type="project" value="InterPro"/>
</dbReference>
<reference evidence="5 6" key="1">
    <citation type="submission" date="2019-06" db="EMBL/GenBank/DDBJ databases">
        <title>Amycolatopsis alkalitolerans sp. nov., isolated from Gastrodia elata Blume.</title>
        <authorList>
            <person name="Narsing Rao M.P."/>
            <person name="Li W.J."/>
        </authorList>
    </citation>
    <scope>NUCLEOTIDE SEQUENCE [LARGE SCALE GENOMIC DNA]</scope>
    <source>
        <strain evidence="5 6">SYSUP0005</strain>
    </source>
</reference>
<evidence type="ECO:0000313" key="5">
    <source>
        <dbReference type="EMBL" id="TNC21177.1"/>
    </source>
</evidence>
<dbReference type="SUPFAM" id="SSF56003">
    <property type="entry name" value="Molybdenum cofactor-binding domain"/>
    <property type="match status" value="1"/>
</dbReference>
<dbReference type="PANTHER" id="PTHR11908:SF132">
    <property type="entry name" value="ALDEHYDE OXIDASE 1-RELATED"/>
    <property type="match status" value="1"/>
</dbReference>
<dbReference type="SMART" id="SM01008">
    <property type="entry name" value="Ald_Xan_dh_C"/>
    <property type="match status" value="1"/>
</dbReference>
<name>A0A5C4LUD4_9PSEU</name>
<sequence>MTATIEPEVGKARTRKEDGRLITGRTRWTDNMTLPGLLHLAVLRSPLAHARINSIDTSAAKEKPGVVAVYTATDLDPGGSIGMPCAWPITPDMKTPRRPVLAADQVNFAGEGVAVVVARSKAQALDALEAIEVDYEDLPVVLGLENALAEGAPLVHEELGTNRNALWVFDSGEAGSGGNAEEAISSAEIVVKRRFRQQRLIPAFMEPRSCVVDPTGAQIVMWSATQIPHILKTMAALTLGIPEHKLRVIAPDVGGGFGGKIGVLPEETMALLVAQKLGKPVKWTETRSECMQTAHHGRDQIQDITISANRDGTVTGLKVELLADLGAYNGLVGPGVPILGAFMFNAIYKIPAYHFACTNVFTNTTLTDAYRGAGRPEATFAIERIMDELAAELGMDPMQLREKNWIKHEEFPYTTVSTLTYDSGNYEAATEKAMQLFDYEGLRREQQERRDRNDPVQLGIGISTFTEMCGLAPSRVLGSLDYGAGGWESASVRMLPTGKVEVVTGASAHGQGHETAWSQIVADQLGVPFEDVEVIHGDTQSSAKGLDTYGSRSLAVGGIAVVKAAEKVVAKARTIAAHLMECSPDDLEFERGKFTVRGTDKSTTIQDVVFATFMAHNLPDGVEPSLDSDAVYDPENFSFPHGTHLCAAEVDTETGRVTLRKYVCVDDVGAVVNPLIVEGQVHGGLAQGIAQALFEEATFDEGGTLTTGTFVDYLLPSAADLPSFTTERTETPSTTNPLGVKGVGEAGTIASTPAVVNAVIDAVRHMGVNDIEMPCSPMRVWSAIQAGGAQ</sequence>
<dbReference type="FunFam" id="3.30.365.10:FF:000001">
    <property type="entry name" value="Xanthine dehydrogenase oxidase"/>
    <property type="match status" value="1"/>
</dbReference>
<keyword evidence="1" id="KW-0500">Molybdenum</keyword>
<proteinExistence type="predicted"/>
<evidence type="ECO:0000313" key="6">
    <source>
        <dbReference type="Proteomes" id="UP000305546"/>
    </source>
</evidence>
<evidence type="ECO:0000259" key="4">
    <source>
        <dbReference type="SMART" id="SM01008"/>
    </source>
</evidence>
<dbReference type="OrthoDB" id="135295at2"/>
<dbReference type="Proteomes" id="UP000305546">
    <property type="component" value="Unassembled WGS sequence"/>
</dbReference>
<organism evidence="5 6">
    <name type="scientific">Amycolatopsis alkalitolerans</name>
    <dbReference type="NCBI Taxonomy" id="2547244"/>
    <lineage>
        <taxon>Bacteria</taxon>
        <taxon>Bacillati</taxon>
        <taxon>Actinomycetota</taxon>
        <taxon>Actinomycetes</taxon>
        <taxon>Pseudonocardiales</taxon>
        <taxon>Pseudonocardiaceae</taxon>
        <taxon>Amycolatopsis</taxon>
    </lineage>
</organism>
<dbReference type="AlphaFoldDB" id="A0A5C4LUD4"/>
<dbReference type="InterPro" id="IPR000674">
    <property type="entry name" value="Ald_Oxase/Xan_DH_a/b"/>
</dbReference>
<dbReference type="Pfam" id="PF20256">
    <property type="entry name" value="MoCoBD_2"/>
    <property type="match status" value="1"/>
</dbReference>
<dbReference type="InterPro" id="IPR046867">
    <property type="entry name" value="AldOxase/xan_DH_MoCoBD2"/>
</dbReference>
<dbReference type="GO" id="GO:0016491">
    <property type="term" value="F:oxidoreductase activity"/>
    <property type="evidence" value="ECO:0007669"/>
    <property type="project" value="UniProtKB-KW"/>
</dbReference>
<dbReference type="PANTHER" id="PTHR11908">
    <property type="entry name" value="XANTHINE DEHYDROGENASE"/>
    <property type="match status" value="1"/>
</dbReference>
<evidence type="ECO:0000256" key="1">
    <source>
        <dbReference type="ARBA" id="ARBA00022505"/>
    </source>
</evidence>
<feature type="domain" description="Aldehyde oxidase/xanthine dehydrogenase a/b hammerhead" evidence="4">
    <location>
        <begin position="23"/>
        <end position="139"/>
    </location>
</feature>
<dbReference type="Pfam" id="PF01315">
    <property type="entry name" value="Ald_Xan_dh_C"/>
    <property type="match status" value="1"/>
</dbReference>
<comment type="cofactor">
    <cofactor evidence="3">
        <name>Mo-molybdopterin cytosine dinucleotide</name>
        <dbReference type="ChEBI" id="CHEBI:71308"/>
    </cofactor>
</comment>
<dbReference type="InterPro" id="IPR008274">
    <property type="entry name" value="AldOxase/xan_DH_MoCoBD1"/>
</dbReference>
<dbReference type="Pfam" id="PF02738">
    <property type="entry name" value="MoCoBD_1"/>
    <property type="match status" value="1"/>
</dbReference>